<comment type="caution">
    <text evidence="1">The sequence shown here is derived from an EMBL/GenBank/DDBJ whole genome shotgun (WGS) entry which is preliminary data.</text>
</comment>
<evidence type="ECO:0000313" key="2">
    <source>
        <dbReference type="Proteomes" id="UP001497535"/>
    </source>
</evidence>
<reference evidence="1" key="1">
    <citation type="submission" date="2023-11" db="EMBL/GenBank/DDBJ databases">
        <authorList>
            <person name="Poullet M."/>
        </authorList>
    </citation>
    <scope>NUCLEOTIDE SEQUENCE</scope>
    <source>
        <strain evidence="1">E1834</strain>
    </source>
</reference>
<sequence length="156" mass="16819">MVKLGWFVTKLSRETVTIELKNNTIVTGTIVEADTAMNIHLRSVQMSVNAYKKYELDSISIRGNNIRTIILPDSLPLDVLLIDDEPRFKSQQRRMSGRGRGAAPRGYGRPSNRGGGSGNGGARSYSSGRSSTYSSGGGSRYSNGGGGGGGDNYRRR</sequence>
<proteinExistence type="predicted"/>
<dbReference type="Proteomes" id="UP001497535">
    <property type="component" value="Unassembled WGS sequence"/>
</dbReference>
<gene>
    <name evidence="1" type="ORF">MENTE1834_LOCUS25353</name>
</gene>
<accession>A0ACB0ZGW7</accession>
<protein>
    <submittedName>
        <fullName evidence="1">Uncharacterized protein</fullName>
    </submittedName>
</protein>
<organism evidence="1 2">
    <name type="scientific">Meloidogyne enterolobii</name>
    <name type="common">Root-knot nematode worm</name>
    <name type="synonym">Meloidogyne mayaguensis</name>
    <dbReference type="NCBI Taxonomy" id="390850"/>
    <lineage>
        <taxon>Eukaryota</taxon>
        <taxon>Metazoa</taxon>
        <taxon>Ecdysozoa</taxon>
        <taxon>Nematoda</taxon>
        <taxon>Chromadorea</taxon>
        <taxon>Rhabditida</taxon>
        <taxon>Tylenchina</taxon>
        <taxon>Tylenchomorpha</taxon>
        <taxon>Tylenchoidea</taxon>
        <taxon>Meloidogynidae</taxon>
        <taxon>Meloidogyninae</taxon>
        <taxon>Meloidogyne</taxon>
    </lineage>
</organism>
<keyword evidence="2" id="KW-1185">Reference proteome</keyword>
<evidence type="ECO:0000313" key="1">
    <source>
        <dbReference type="EMBL" id="CAK5078304.1"/>
    </source>
</evidence>
<dbReference type="EMBL" id="CAVMJV010000035">
    <property type="protein sequence ID" value="CAK5078304.1"/>
    <property type="molecule type" value="Genomic_DNA"/>
</dbReference>
<name>A0ACB0ZGW7_MELEN</name>